<sequence length="113" mass="12162">MSATMGKDYWAREQERLERPRSWWIAGPGIAALVIGAIALIVVSRSPEHLWFLPVIALVQAGLLVWTAVALAKVRGRRPLARTVGIAGIVAAAICIWQSLGFLFAMVLLSGAA</sequence>
<proteinExistence type="predicted"/>
<organism evidence="2 3">
    <name type="scientific">Curtobacterium pusillum</name>
    <dbReference type="NCBI Taxonomy" id="69373"/>
    <lineage>
        <taxon>Bacteria</taxon>
        <taxon>Bacillati</taxon>
        <taxon>Actinomycetota</taxon>
        <taxon>Actinomycetes</taxon>
        <taxon>Micrococcales</taxon>
        <taxon>Microbacteriaceae</taxon>
        <taxon>Curtobacterium</taxon>
    </lineage>
</organism>
<gene>
    <name evidence="2" type="ORF">HP507_12630</name>
</gene>
<feature type="transmembrane region" description="Helical" evidence="1">
    <location>
        <begin position="49"/>
        <end position="72"/>
    </location>
</feature>
<protein>
    <submittedName>
        <fullName evidence="2">Uncharacterized protein</fullName>
    </submittedName>
</protein>
<keyword evidence="1" id="KW-0472">Membrane</keyword>
<dbReference type="Proteomes" id="UP000573001">
    <property type="component" value="Unassembled WGS sequence"/>
</dbReference>
<evidence type="ECO:0000313" key="2">
    <source>
        <dbReference type="EMBL" id="NUU14675.1"/>
    </source>
</evidence>
<feature type="transmembrane region" description="Helical" evidence="1">
    <location>
        <begin position="21"/>
        <end position="43"/>
    </location>
</feature>
<feature type="transmembrane region" description="Helical" evidence="1">
    <location>
        <begin position="84"/>
        <end position="109"/>
    </location>
</feature>
<comment type="caution">
    <text evidence="2">The sequence shown here is derived from an EMBL/GenBank/DDBJ whole genome shotgun (WGS) entry which is preliminary data.</text>
</comment>
<dbReference type="RefSeq" id="WP_175352148.1">
    <property type="nucleotide sequence ID" value="NZ_BAAAWQ010000001.1"/>
</dbReference>
<accession>A0ABX2MCN8</accession>
<keyword evidence="3" id="KW-1185">Reference proteome</keyword>
<keyword evidence="1" id="KW-0812">Transmembrane</keyword>
<evidence type="ECO:0000313" key="3">
    <source>
        <dbReference type="Proteomes" id="UP000573001"/>
    </source>
</evidence>
<evidence type="ECO:0000256" key="1">
    <source>
        <dbReference type="SAM" id="Phobius"/>
    </source>
</evidence>
<name>A0ABX2MCN8_9MICO</name>
<keyword evidence="1" id="KW-1133">Transmembrane helix</keyword>
<dbReference type="EMBL" id="JABMCE010000083">
    <property type="protein sequence ID" value="NUU14675.1"/>
    <property type="molecule type" value="Genomic_DNA"/>
</dbReference>
<reference evidence="2 3" key="1">
    <citation type="submission" date="2020-05" db="EMBL/GenBank/DDBJ databases">
        <title>Genome Sequencing of Type Strains.</title>
        <authorList>
            <person name="Lemaire J.F."/>
            <person name="Inderbitzin P."/>
            <person name="Gregorio O.A."/>
            <person name="Collins S.B."/>
            <person name="Wespe N."/>
            <person name="Knight-Connoni V."/>
        </authorList>
    </citation>
    <scope>NUCLEOTIDE SEQUENCE [LARGE SCALE GENOMIC DNA]</scope>
    <source>
        <strain evidence="2 3">ATCC 19096</strain>
    </source>
</reference>